<evidence type="ECO:0000256" key="1">
    <source>
        <dbReference type="ARBA" id="ARBA00023002"/>
    </source>
</evidence>
<accession>A0A543IU56</accession>
<gene>
    <name evidence="3" type="ORF">FHX40_0772</name>
</gene>
<dbReference type="InterPro" id="IPR036661">
    <property type="entry name" value="Luciferase-like_sf"/>
</dbReference>
<name>A0A543IU56_9ACTN</name>
<evidence type="ECO:0000259" key="2">
    <source>
        <dbReference type="Pfam" id="PF00296"/>
    </source>
</evidence>
<sequence length="317" mass="35022">MTKIGYFLASEEHGPNELVRQARLAEEAGFDGLWISDHYHPWIDEQGESPFVWAVIGALSQVTSLPVTTAVTCPIIRIHPAIIAQAAATAQVMLDGRFRLGVGTGEALNEHVVGAPWPPAGERLAMLEEAIGVMRRLWTGEVVTHRGVYYDVDTARIYTLPDEPPPIYMSGFGPRSIALAARVADGYVSTAPDPEMVERFHKEGGQGKPAQAGFKVCWDEDAAEARRTAHRIWPNQGIPGEAAQLLPMPRHFEQLSALVAEEHVAQNVAYGPDPDAHVEMIRRYADAGYDEVYVSQIGPRQEEFFAFYAEQVLPRVR</sequence>
<dbReference type="InterPro" id="IPR011251">
    <property type="entry name" value="Luciferase-like_dom"/>
</dbReference>
<dbReference type="PANTHER" id="PTHR43244">
    <property type="match status" value="1"/>
</dbReference>
<comment type="caution">
    <text evidence="3">The sequence shown here is derived from an EMBL/GenBank/DDBJ whole genome shotgun (WGS) entry which is preliminary data.</text>
</comment>
<dbReference type="SUPFAM" id="SSF51679">
    <property type="entry name" value="Bacterial luciferase-like"/>
    <property type="match status" value="1"/>
</dbReference>
<evidence type="ECO:0000313" key="3">
    <source>
        <dbReference type="EMBL" id="TQM74110.1"/>
    </source>
</evidence>
<keyword evidence="4" id="KW-1185">Reference proteome</keyword>
<dbReference type="AlphaFoldDB" id="A0A543IU56"/>
<dbReference type="InterPro" id="IPR050564">
    <property type="entry name" value="F420-G6PD/mer"/>
</dbReference>
<evidence type="ECO:0000313" key="4">
    <source>
        <dbReference type="Proteomes" id="UP000319213"/>
    </source>
</evidence>
<dbReference type="Gene3D" id="3.20.20.30">
    <property type="entry name" value="Luciferase-like domain"/>
    <property type="match status" value="1"/>
</dbReference>
<dbReference type="RefSeq" id="WP_142258328.1">
    <property type="nucleotide sequence ID" value="NZ_BMPV01000006.1"/>
</dbReference>
<dbReference type="Proteomes" id="UP000319213">
    <property type="component" value="Unassembled WGS sequence"/>
</dbReference>
<dbReference type="PANTHER" id="PTHR43244:SF1">
    <property type="entry name" value="5,10-METHYLENETETRAHYDROMETHANOPTERIN REDUCTASE"/>
    <property type="match status" value="1"/>
</dbReference>
<proteinExistence type="predicted"/>
<dbReference type="CDD" id="cd01097">
    <property type="entry name" value="Tetrahydromethanopterin_reductase"/>
    <property type="match status" value="1"/>
</dbReference>
<organism evidence="3 4">
    <name type="scientific">Thermopolyspora flexuosa</name>
    <dbReference type="NCBI Taxonomy" id="103836"/>
    <lineage>
        <taxon>Bacteria</taxon>
        <taxon>Bacillati</taxon>
        <taxon>Actinomycetota</taxon>
        <taxon>Actinomycetes</taxon>
        <taxon>Streptosporangiales</taxon>
        <taxon>Streptosporangiaceae</taxon>
        <taxon>Thermopolyspora</taxon>
    </lineage>
</organism>
<dbReference type="Pfam" id="PF00296">
    <property type="entry name" value="Bac_luciferase"/>
    <property type="match status" value="1"/>
</dbReference>
<feature type="domain" description="Luciferase-like" evidence="2">
    <location>
        <begin position="9"/>
        <end position="290"/>
    </location>
</feature>
<dbReference type="NCBIfam" id="TIGR03557">
    <property type="entry name" value="F420_G6P_family"/>
    <property type="match status" value="1"/>
</dbReference>
<keyword evidence="1" id="KW-0560">Oxidoreductase</keyword>
<dbReference type="OrthoDB" id="180193at2"/>
<dbReference type="InterPro" id="IPR019945">
    <property type="entry name" value="F420_G6P_DH-rel"/>
</dbReference>
<reference evidence="3 4" key="1">
    <citation type="submission" date="2019-06" db="EMBL/GenBank/DDBJ databases">
        <title>Sequencing the genomes of 1000 actinobacteria strains.</title>
        <authorList>
            <person name="Klenk H.-P."/>
        </authorList>
    </citation>
    <scope>NUCLEOTIDE SEQUENCE [LARGE SCALE GENOMIC DNA]</scope>
    <source>
        <strain evidence="3 4">DSM 43186</strain>
    </source>
</reference>
<dbReference type="EMBL" id="VFPQ01000001">
    <property type="protein sequence ID" value="TQM74110.1"/>
    <property type="molecule type" value="Genomic_DNA"/>
</dbReference>
<dbReference type="GO" id="GO:0016705">
    <property type="term" value="F:oxidoreductase activity, acting on paired donors, with incorporation or reduction of molecular oxygen"/>
    <property type="evidence" value="ECO:0007669"/>
    <property type="project" value="InterPro"/>
</dbReference>
<protein>
    <submittedName>
        <fullName evidence="3">G6PDH family F420-dependent oxidoreductase</fullName>
    </submittedName>
</protein>